<keyword evidence="6" id="KW-0150">Chloroplast</keyword>
<evidence type="ECO:0000256" key="4">
    <source>
        <dbReference type="ARBA" id="ARBA00022640"/>
    </source>
</evidence>
<proteinExistence type="inferred from homology"/>
<feature type="transmembrane region" description="Helical" evidence="5">
    <location>
        <begin position="175"/>
        <end position="193"/>
    </location>
</feature>
<dbReference type="InterPro" id="IPR007570">
    <property type="entry name" value="Uncharacterised_Ycf23"/>
</dbReference>
<comment type="similarity">
    <text evidence="2">Belongs to the ycf23 family.</text>
</comment>
<keyword evidence="4 6" id="KW-0934">Plastid</keyword>
<keyword evidence="5" id="KW-0472">Membrane</keyword>
<accession>A0A1Z1M6B5</accession>
<keyword evidence="5" id="KW-1133">Transmembrane helix</keyword>
<dbReference type="EMBL" id="MF101418">
    <property type="protein sequence ID" value="ARW61403.1"/>
    <property type="molecule type" value="Genomic_DNA"/>
</dbReference>
<evidence type="ECO:0000256" key="5">
    <source>
        <dbReference type="SAM" id="Phobius"/>
    </source>
</evidence>
<dbReference type="GO" id="GO:0009536">
    <property type="term" value="C:plastid"/>
    <property type="evidence" value="ECO:0007669"/>
    <property type="project" value="UniProtKB-SubCell"/>
</dbReference>
<dbReference type="PANTHER" id="PTHR36895">
    <property type="match status" value="1"/>
</dbReference>
<comment type="subcellular location">
    <subcellularLocation>
        <location evidence="1">Plastid</location>
    </subcellularLocation>
</comment>
<dbReference type="Pfam" id="PF04481">
    <property type="entry name" value="DUF561"/>
    <property type="match status" value="1"/>
</dbReference>
<organism evidence="6">
    <name type="scientific">Caloglossa intermedia</name>
    <dbReference type="NCBI Taxonomy" id="100879"/>
    <lineage>
        <taxon>Eukaryota</taxon>
        <taxon>Rhodophyta</taxon>
        <taxon>Florideophyceae</taxon>
        <taxon>Rhodymeniophycidae</taxon>
        <taxon>Ceramiales</taxon>
        <taxon>Delesseriaceae</taxon>
        <taxon>Caloglossa</taxon>
    </lineage>
</organism>
<evidence type="ECO:0000256" key="1">
    <source>
        <dbReference type="ARBA" id="ARBA00004474"/>
    </source>
</evidence>
<dbReference type="GeneID" id="33354443"/>
<dbReference type="RefSeq" id="YP_009392841.1">
    <property type="nucleotide sequence ID" value="NC_035265.1"/>
</dbReference>
<dbReference type="PANTHER" id="PTHR36895:SF1">
    <property type="entry name" value="YCF23 PROTEIN"/>
    <property type="match status" value="1"/>
</dbReference>
<protein>
    <recommendedName>
        <fullName evidence="3">Uncharacterized protein ycf23</fullName>
    </recommendedName>
</protein>
<evidence type="ECO:0000313" key="6">
    <source>
        <dbReference type="EMBL" id="ARW61403.1"/>
    </source>
</evidence>
<dbReference type="AlphaFoldDB" id="A0A1Z1M6B5"/>
<reference evidence="6" key="1">
    <citation type="journal article" date="2017" name="J. Phycol.">
        <title>Analysis of chloroplast genomes and a supermatrix inform reclassification of the Rhodomelaceae (Rhodophyta).</title>
        <authorList>
            <person name="Diaz-Tapia P."/>
            <person name="Maggs C.A."/>
            <person name="West J.A."/>
            <person name="Verbruggen H."/>
        </authorList>
    </citation>
    <scope>NUCLEOTIDE SEQUENCE</scope>
    <source>
        <strain evidence="6">JW3535</strain>
    </source>
</reference>
<feature type="transmembrane region" description="Helical" evidence="5">
    <location>
        <begin position="205"/>
        <end position="225"/>
    </location>
</feature>
<keyword evidence="5" id="KW-0812">Transmembrane</keyword>
<evidence type="ECO:0000256" key="2">
    <source>
        <dbReference type="ARBA" id="ARBA00009664"/>
    </source>
</evidence>
<name>A0A1Z1M6B5_9FLOR</name>
<evidence type="ECO:0000256" key="3">
    <source>
        <dbReference type="ARBA" id="ARBA00021523"/>
    </source>
</evidence>
<gene>
    <name evidence="6" type="primary">ycf23</name>
</gene>
<geneLocation type="chloroplast" evidence="6"/>
<sequence length="274" mass="30298">MNLSGNKFLNCCKFKKVVKVISGLNTFSFSKVFKILKSAEISKAGYLDVAANAKIISLLKKTSNFPLCVSSLDPIELYNCSISGAEILEIGNFDVFYKSGLSFSSFDILKLAIETRRLVPDKDVCVTIPYTLNLYEQVSVAKKLEKLGVRLLQTEGMSDSKNLSFLNRFDVISRLLYVSASTLSSTYVLSRAVNIPVVSSSKINFISSLTSIIFGAFGVGIKSLIYDKKTVYEMSCCIDEILHTINLSTKANYSITPTLLVGNPNKNLFQSKYK</sequence>